<keyword evidence="3" id="KW-1185">Reference proteome</keyword>
<dbReference type="GeneID" id="119727481"/>
<dbReference type="CTD" id="26224"/>
<evidence type="ECO:0000313" key="3">
    <source>
        <dbReference type="Proteomes" id="UP000887568"/>
    </source>
</evidence>
<dbReference type="Pfam" id="PF12937">
    <property type="entry name" value="F-box-like"/>
    <property type="match status" value="1"/>
</dbReference>
<dbReference type="Gene3D" id="1.20.1280.50">
    <property type="match status" value="1"/>
</dbReference>
<dbReference type="Proteomes" id="UP000887568">
    <property type="component" value="Unplaced"/>
</dbReference>
<accession>A0A913ZUA2</accession>
<reference evidence="2" key="1">
    <citation type="submission" date="2022-11" db="UniProtKB">
        <authorList>
            <consortium name="EnsemblMetazoa"/>
        </authorList>
    </citation>
    <scope>IDENTIFICATION</scope>
</reference>
<dbReference type="PANTHER" id="PTHR20933">
    <property type="entry name" value="F-BOX ONLY PROTEIN 33"/>
    <property type="match status" value="1"/>
</dbReference>
<proteinExistence type="predicted"/>
<dbReference type="PANTHER" id="PTHR20933:SF3">
    <property type="entry name" value="F-BOX ONLY PROTEIN 33"/>
    <property type="match status" value="1"/>
</dbReference>
<dbReference type="SUPFAM" id="SSF52047">
    <property type="entry name" value="RNI-like"/>
    <property type="match status" value="1"/>
</dbReference>
<dbReference type="EnsemblMetazoa" id="XM_038199370.1">
    <property type="protein sequence ID" value="XP_038055298.1"/>
    <property type="gene ID" value="LOC119727481"/>
</dbReference>
<sequence>MNQETELCLCSENSRDCAKLKQAVMEPGEKSQHRAGGVVKLRSRESRAQRKRAVQLRMEQLARDLCLTGERRSVWSLLPVNLLMRILKLLPLADRGRCSRVCMRWHAVCHMPDLWHEFVFEFALETALVSFTPESLIKLIFEKHSADLKHVTIKVDSQEKSEAMACNVLTQLGCCTLQTLKLRSLLGYSFTSVQPKQVALAMGGIFSNSPLKELAVEKTLVDDALLQMMAGKSQATLTSLKIDFCPALSASGITSALGICVHLCELSMDYHQLSDPLLRALSTPAHVPMKDLNISVVEPDGKDTETFSWQNVSQAGWDSFAQHSPDVSFNLHFLKLEEESFANFFHYGLPVTLLHFGCYVSQPVLCRMAQHCPRLQVLLLGNTGMEDPVDRAILEIGQRCKQLRGVELSSSFMSCAGVVRLAKLCGPRLTTLVVFEGMVVEDAECDMERMVQEASKHLQRPWNVEFFPTWFE</sequence>
<evidence type="ECO:0000259" key="1">
    <source>
        <dbReference type="PROSITE" id="PS50181"/>
    </source>
</evidence>
<dbReference type="SUPFAM" id="SSF81383">
    <property type="entry name" value="F-box domain"/>
    <property type="match status" value="1"/>
</dbReference>
<feature type="domain" description="F-box" evidence="1">
    <location>
        <begin position="72"/>
        <end position="118"/>
    </location>
</feature>
<dbReference type="OMA" id="RWNQAFH"/>
<dbReference type="GO" id="GO:0031398">
    <property type="term" value="P:positive regulation of protein ubiquitination"/>
    <property type="evidence" value="ECO:0007669"/>
    <property type="project" value="TreeGrafter"/>
</dbReference>
<dbReference type="PROSITE" id="PS50181">
    <property type="entry name" value="FBOX"/>
    <property type="match status" value="1"/>
</dbReference>
<dbReference type="AlphaFoldDB" id="A0A913ZUA2"/>
<dbReference type="OrthoDB" id="9974792at2759"/>
<dbReference type="InterPro" id="IPR001810">
    <property type="entry name" value="F-box_dom"/>
</dbReference>
<dbReference type="InterPro" id="IPR032675">
    <property type="entry name" value="LRR_dom_sf"/>
</dbReference>
<dbReference type="Gene3D" id="3.80.10.10">
    <property type="entry name" value="Ribonuclease Inhibitor"/>
    <property type="match status" value="1"/>
</dbReference>
<evidence type="ECO:0000313" key="2">
    <source>
        <dbReference type="EnsemblMetazoa" id="XP_038055298.1"/>
    </source>
</evidence>
<dbReference type="RefSeq" id="XP_038055298.1">
    <property type="nucleotide sequence ID" value="XM_038199370.1"/>
</dbReference>
<dbReference type="InterPro" id="IPR036047">
    <property type="entry name" value="F-box-like_dom_sf"/>
</dbReference>
<organism evidence="2 3">
    <name type="scientific">Patiria miniata</name>
    <name type="common">Bat star</name>
    <name type="synonym">Asterina miniata</name>
    <dbReference type="NCBI Taxonomy" id="46514"/>
    <lineage>
        <taxon>Eukaryota</taxon>
        <taxon>Metazoa</taxon>
        <taxon>Echinodermata</taxon>
        <taxon>Eleutherozoa</taxon>
        <taxon>Asterozoa</taxon>
        <taxon>Asteroidea</taxon>
        <taxon>Valvatacea</taxon>
        <taxon>Valvatida</taxon>
        <taxon>Asterinidae</taxon>
        <taxon>Patiria</taxon>
    </lineage>
</organism>
<protein>
    <recommendedName>
        <fullName evidence="1">F-box domain-containing protein</fullName>
    </recommendedName>
</protein>
<name>A0A913ZUA2_PATMI</name>
<dbReference type="SMART" id="SM00256">
    <property type="entry name" value="FBOX"/>
    <property type="match status" value="1"/>
</dbReference>